<dbReference type="NCBIfam" id="TIGR01460">
    <property type="entry name" value="HAD-SF-IIA"/>
    <property type="match status" value="1"/>
</dbReference>
<evidence type="ECO:0000313" key="1">
    <source>
        <dbReference type="EMBL" id="KZT72148.1"/>
    </source>
</evidence>
<dbReference type="InterPro" id="IPR006353">
    <property type="entry name" value="HAD-SF_hydro_IIA_CECR5"/>
</dbReference>
<organism evidence="1 2">
    <name type="scientific">Daedalea quercina L-15889</name>
    <dbReference type="NCBI Taxonomy" id="1314783"/>
    <lineage>
        <taxon>Eukaryota</taxon>
        <taxon>Fungi</taxon>
        <taxon>Dikarya</taxon>
        <taxon>Basidiomycota</taxon>
        <taxon>Agaricomycotina</taxon>
        <taxon>Agaricomycetes</taxon>
        <taxon>Polyporales</taxon>
        <taxon>Fomitopsis</taxon>
    </lineage>
</organism>
<name>A0A165SKY5_9APHY</name>
<dbReference type="GO" id="GO:0005739">
    <property type="term" value="C:mitochondrion"/>
    <property type="evidence" value="ECO:0007669"/>
    <property type="project" value="TreeGrafter"/>
</dbReference>
<proteinExistence type="predicted"/>
<keyword evidence="1" id="KW-0378">Hydrolase</keyword>
<dbReference type="Pfam" id="PF13344">
    <property type="entry name" value="Hydrolase_6"/>
    <property type="match status" value="1"/>
</dbReference>
<reference evidence="1 2" key="1">
    <citation type="journal article" date="2016" name="Mol. Biol. Evol.">
        <title>Comparative Genomics of Early-Diverging Mushroom-Forming Fungi Provides Insights into the Origins of Lignocellulose Decay Capabilities.</title>
        <authorList>
            <person name="Nagy L.G."/>
            <person name="Riley R."/>
            <person name="Tritt A."/>
            <person name="Adam C."/>
            <person name="Daum C."/>
            <person name="Floudas D."/>
            <person name="Sun H."/>
            <person name="Yadav J.S."/>
            <person name="Pangilinan J."/>
            <person name="Larsson K.H."/>
            <person name="Matsuura K."/>
            <person name="Barry K."/>
            <person name="Labutti K."/>
            <person name="Kuo R."/>
            <person name="Ohm R.A."/>
            <person name="Bhattacharya S.S."/>
            <person name="Shirouzu T."/>
            <person name="Yoshinaga Y."/>
            <person name="Martin F.M."/>
            <person name="Grigoriev I.V."/>
            <person name="Hibbett D.S."/>
        </authorList>
    </citation>
    <scope>NUCLEOTIDE SEQUENCE [LARGE SCALE GENOMIC DNA]</scope>
    <source>
        <strain evidence="1 2">L-15889</strain>
    </source>
</reference>
<dbReference type="InterPro" id="IPR006357">
    <property type="entry name" value="HAD-SF_hydro_IIA"/>
</dbReference>
<dbReference type="InterPro" id="IPR036412">
    <property type="entry name" value="HAD-like_sf"/>
</dbReference>
<dbReference type="Gene3D" id="3.40.50.1000">
    <property type="entry name" value="HAD superfamily/HAD-like"/>
    <property type="match status" value="2"/>
</dbReference>
<dbReference type="OrthoDB" id="10251048at2759"/>
<keyword evidence="2" id="KW-1185">Reference proteome</keyword>
<evidence type="ECO:0000313" key="2">
    <source>
        <dbReference type="Proteomes" id="UP000076727"/>
    </source>
</evidence>
<dbReference type="PANTHER" id="PTHR14269">
    <property type="entry name" value="CDP-DIACYLGLYCEROL--GLYCEROL-3-PHOSPHATE 3-PHOSPHATIDYLTRANSFERASE-RELATED"/>
    <property type="match status" value="1"/>
</dbReference>
<dbReference type="NCBIfam" id="TIGR01456">
    <property type="entry name" value="CECR5"/>
    <property type="match status" value="1"/>
</dbReference>
<dbReference type="Proteomes" id="UP000076727">
    <property type="component" value="Unassembled WGS sequence"/>
</dbReference>
<gene>
    <name evidence="1" type="ORF">DAEQUDRAFT_705853</name>
</gene>
<dbReference type="EMBL" id="KV429042">
    <property type="protein sequence ID" value="KZT72148.1"/>
    <property type="molecule type" value="Genomic_DNA"/>
</dbReference>
<sequence>MSQYRTYASVSALRRLVKSSSPYWHYARRYYQSNPPSKAVVPPLAFAFDIDGVLLRGSQAIPAAKRALAILEGANPTGSKIPYILLTNGGGTSEEARCKKLSSILGYKIDERQFVQSHTILKTIVDKYATRPVLVLGGRNDEVRRVAEGYGFERAYTTLDVLAWNPAVWPFHDLTESERQSTKVVDFSQTPIAAAFVFHDPRNWALDIQILCDVFQSGGIIGGPYASGRTVGGSKEQAIGQQHPELVFCNPDLLWKATFERPRLGQGGFRIAFQAVYKAITGSEYPYVQFGKPTEATYEFTKNILHDRFNELYGQLAGRPPHVYMVGDNPESDIAGANAAGWSSVLVHTGVYDPEQGPPAHTPTHQARDVETAVKWAIEREFSKAR</sequence>
<dbReference type="STRING" id="1314783.A0A165SKY5"/>
<dbReference type="InterPro" id="IPR050324">
    <property type="entry name" value="CDP-alcohol_PTase-I"/>
</dbReference>
<dbReference type="GO" id="GO:0046474">
    <property type="term" value="P:glycerophospholipid biosynthetic process"/>
    <property type="evidence" value="ECO:0007669"/>
    <property type="project" value="TreeGrafter"/>
</dbReference>
<dbReference type="PANTHER" id="PTHR14269:SF4">
    <property type="entry name" value="CAT EYE SYNDROME CRITICAL REGION PROTEIN 5"/>
    <property type="match status" value="1"/>
</dbReference>
<dbReference type="AlphaFoldDB" id="A0A165SKY5"/>
<dbReference type="Pfam" id="PF13242">
    <property type="entry name" value="Hydrolase_like"/>
    <property type="match status" value="1"/>
</dbReference>
<dbReference type="InterPro" id="IPR023214">
    <property type="entry name" value="HAD_sf"/>
</dbReference>
<protein>
    <submittedName>
        <fullName evidence="1">HAD-superfamily hydrolase</fullName>
    </submittedName>
</protein>
<accession>A0A165SKY5</accession>
<dbReference type="SUPFAM" id="SSF56784">
    <property type="entry name" value="HAD-like"/>
    <property type="match status" value="1"/>
</dbReference>
<dbReference type="GO" id="GO:0016787">
    <property type="term" value="F:hydrolase activity"/>
    <property type="evidence" value="ECO:0007669"/>
    <property type="project" value="UniProtKB-KW"/>
</dbReference>